<feature type="compositionally biased region" description="Basic and acidic residues" evidence="1">
    <location>
        <begin position="185"/>
        <end position="197"/>
    </location>
</feature>
<dbReference type="AlphaFoldDB" id="A0A317XHS3"/>
<organism evidence="2 3">
    <name type="scientific">Testicularia cyperi</name>
    <dbReference type="NCBI Taxonomy" id="1882483"/>
    <lineage>
        <taxon>Eukaryota</taxon>
        <taxon>Fungi</taxon>
        <taxon>Dikarya</taxon>
        <taxon>Basidiomycota</taxon>
        <taxon>Ustilaginomycotina</taxon>
        <taxon>Ustilaginomycetes</taxon>
        <taxon>Ustilaginales</taxon>
        <taxon>Anthracoideaceae</taxon>
        <taxon>Testicularia</taxon>
    </lineage>
</organism>
<evidence type="ECO:0000313" key="2">
    <source>
        <dbReference type="EMBL" id="PWY97813.1"/>
    </source>
</evidence>
<proteinExistence type="predicted"/>
<dbReference type="EMBL" id="KZ819202">
    <property type="protein sequence ID" value="PWY97813.1"/>
    <property type="molecule type" value="Genomic_DNA"/>
</dbReference>
<evidence type="ECO:0000313" key="3">
    <source>
        <dbReference type="Proteomes" id="UP000246740"/>
    </source>
</evidence>
<reference evidence="2 3" key="1">
    <citation type="journal article" date="2018" name="Mol. Biol. Evol.">
        <title>Broad Genomic Sampling Reveals a Smut Pathogenic Ancestry of the Fungal Clade Ustilaginomycotina.</title>
        <authorList>
            <person name="Kijpornyongpan T."/>
            <person name="Mondo S.J."/>
            <person name="Barry K."/>
            <person name="Sandor L."/>
            <person name="Lee J."/>
            <person name="Lipzen A."/>
            <person name="Pangilinan J."/>
            <person name="LaButti K."/>
            <person name="Hainaut M."/>
            <person name="Henrissat B."/>
            <person name="Grigoriev I.V."/>
            <person name="Spatafora J.W."/>
            <person name="Aime M.C."/>
        </authorList>
    </citation>
    <scope>NUCLEOTIDE SEQUENCE [LARGE SCALE GENOMIC DNA]</scope>
    <source>
        <strain evidence="2 3">MCA 3645</strain>
    </source>
</reference>
<dbReference type="InParanoid" id="A0A317XHS3"/>
<feature type="region of interest" description="Disordered" evidence="1">
    <location>
        <begin position="180"/>
        <end position="206"/>
    </location>
</feature>
<evidence type="ECO:0000256" key="1">
    <source>
        <dbReference type="SAM" id="MobiDB-lite"/>
    </source>
</evidence>
<dbReference type="Proteomes" id="UP000246740">
    <property type="component" value="Unassembled WGS sequence"/>
</dbReference>
<name>A0A317XHS3_9BASI</name>
<protein>
    <submittedName>
        <fullName evidence="2">Uncharacterized protein</fullName>
    </submittedName>
</protein>
<feature type="compositionally biased region" description="Polar residues" evidence="1">
    <location>
        <begin position="70"/>
        <end position="79"/>
    </location>
</feature>
<feature type="compositionally biased region" description="Polar residues" evidence="1">
    <location>
        <begin position="88"/>
        <end position="103"/>
    </location>
</feature>
<sequence length="219" mass="23965">MMSEDALASTTPSTNLARRFEDCVLNRPIQSAGRRSGPDVRGSGRRQPRLDHPWMSVLQRRKTPYRSLASRPSPTQSTWGRERESNPRIGQTTTRMSQATLLTGPTGRGVARRMPEQRIWRSAANRHAVASETKARGRVVVYGFVESRPSIERPGHWTPCRQSRGGVCYASVWNAGVARPGGSARDIERETRGHSEAGSKGGAARTCARIGSGAGRSLC</sequence>
<gene>
    <name evidence="2" type="ORF">BCV70DRAFT_45885</name>
</gene>
<keyword evidence="3" id="KW-1185">Reference proteome</keyword>
<feature type="region of interest" description="Disordered" evidence="1">
    <location>
        <begin position="27"/>
        <end position="113"/>
    </location>
</feature>
<accession>A0A317XHS3</accession>